<comment type="caution">
    <text evidence="5">Lacks conserved residue(s) required for the propagation of feature annotation.</text>
</comment>
<dbReference type="InterPro" id="IPR001381">
    <property type="entry name" value="DHquinase_I"/>
</dbReference>
<dbReference type="CDD" id="cd00502">
    <property type="entry name" value="DHQase_I"/>
    <property type="match status" value="1"/>
</dbReference>
<dbReference type="EMBL" id="JBHTCO010000011">
    <property type="protein sequence ID" value="MFC7393257.1"/>
    <property type="molecule type" value="Genomic_DNA"/>
</dbReference>
<protein>
    <recommendedName>
        <fullName evidence="5">3-dehydroquinate dehydratase</fullName>
        <shortName evidence="5">3-dehydroquinase</shortName>
        <ecNumber evidence="5">4.2.1.10</ecNumber>
    </recommendedName>
    <alternativeName>
        <fullName evidence="5">Type I DHQase</fullName>
    </alternativeName>
    <alternativeName>
        <fullName evidence="5">Type I dehydroquinase</fullName>
        <shortName evidence="5">DHQ1</shortName>
    </alternativeName>
</protein>
<dbReference type="PANTHER" id="PTHR43699:SF1">
    <property type="entry name" value="3-DEHYDROQUINATE DEHYDRATASE"/>
    <property type="match status" value="1"/>
</dbReference>
<keyword evidence="2 5" id="KW-0057">Aromatic amino acid biosynthesis</keyword>
<comment type="caution">
    <text evidence="6">The sequence shown here is derived from an EMBL/GenBank/DDBJ whole genome shotgun (WGS) entry which is preliminary data.</text>
</comment>
<proteinExistence type="inferred from homology"/>
<keyword evidence="4 5" id="KW-0704">Schiff base</keyword>
<evidence type="ECO:0000256" key="5">
    <source>
        <dbReference type="HAMAP-Rule" id="MF_00214"/>
    </source>
</evidence>
<comment type="function">
    <text evidence="5">Involved in the third step of the chorismate pathway, which leads to the biosynthesis of aromatic amino acids. Catalyzes the cis-dehydration of 3-dehydroquinate (DHQ) and introduces the first double bond of the aromatic ring to yield 3-dehydroshikimate.</text>
</comment>
<dbReference type="RefSeq" id="WP_380965826.1">
    <property type="nucleotide sequence ID" value="NZ_JBHTCO010000011.1"/>
</dbReference>
<feature type="binding site" evidence="5">
    <location>
        <position position="218"/>
    </location>
    <ligand>
        <name>3-dehydroquinate</name>
        <dbReference type="ChEBI" id="CHEBI:32364"/>
    </ligand>
</feature>
<accession>A0ABW2PV33</accession>
<evidence type="ECO:0000256" key="1">
    <source>
        <dbReference type="ARBA" id="ARBA00001864"/>
    </source>
</evidence>
<keyword evidence="7" id="KW-1185">Reference proteome</keyword>
<dbReference type="PANTHER" id="PTHR43699">
    <property type="entry name" value="3-DEHYDROQUINATE DEHYDRATASE"/>
    <property type="match status" value="1"/>
</dbReference>
<dbReference type="InterPro" id="IPR013785">
    <property type="entry name" value="Aldolase_TIM"/>
</dbReference>
<dbReference type="HAMAP" id="MF_00214">
    <property type="entry name" value="AroD"/>
    <property type="match status" value="1"/>
</dbReference>
<name>A0ABW2PV33_9BACL</name>
<dbReference type="Gene3D" id="3.20.20.70">
    <property type="entry name" value="Aldolase class I"/>
    <property type="match status" value="1"/>
</dbReference>
<feature type="active site" description="Schiff-base intermediate with substrate" evidence="5">
    <location>
        <position position="176"/>
    </location>
</feature>
<feature type="active site" description="Proton donor/acceptor" evidence="5">
    <location>
        <position position="149"/>
    </location>
</feature>
<evidence type="ECO:0000256" key="2">
    <source>
        <dbReference type="ARBA" id="ARBA00023141"/>
    </source>
</evidence>
<dbReference type="InterPro" id="IPR050146">
    <property type="entry name" value="Type-I_3-dehydroquinase"/>
</dbReference>
<evidence type="ECO:0000256" key="4">
    <source>
        <dbReference type="ARBA" id="ARBA00023270"/>
    </source>
</evidence>
<dbReference type="GO" id="GO:0003855">
    <property type="term" value="F:3-dehydroquinate dehydratase activity"/>
    <property type="evidence" value="ECO:0007669"/>
    <property type="project" value="UniProtKB-EC"/>
</dbReference>
<comment type="similarity">
    <text evidence="5">Belongs to the type-I 3-dehydroquinase family.</text>
</comment>
<dbReference type="Proteomes" id="UP001596505">
    <property type="component" value="Unassembled WGS sequence"/>
</dbReference>
<keyword evidence="5" id="KW-0028">Amino-acid biosynthesis</keyword>
<dbReference type="EC" id="4.2.1.10" evidence="5"/>
<organism evidence="6 7">
    <name type="scientific">Scopulibacillus cellulosilyticus</name>
    <dbReference type="NCBI Taxonomy" id="2665665"/>
    <lineage>
        <taxon>Bacteria</taxon>
        <taxon>Bacillati</taxon>
        <taxon>Bacillota</taxon>
        <taxon>Bacilli</taxon>
        <taxon>Bacillales</taxon>
        <taxon>Sporolactobacillaceae</taxon>
        <taxon>Scopulibacillus</taxon>
    </lineage>
</organism>
<comment type="subunit">
    <text evidence="5">Homodimer.</text>
</comment>
<keyword evidence="3 5" id="KW-0456">Lyase</keyword>
<reference evidence="7" key="1">
    <citation type="journal article" date="2019" name="Int. J. Syst. Evol. Microbiol.">
        <title>The Global Catalogue of Microorganisms (GCM) 10K type strain sequencing project: providing services to taxonomists for standard genome sequencing and annotation.</title>
        <authorList>
            <consortium name="The Broad Institute Genomics Platform"/>
            <consortium name="The Broad Institute Genome Sequencing Center for Infectious Disease"/>
            <person name="Wu L."/>
            <person name="Ma J."/>
        </authorList>
    </citation>
    <scope>NUCLEOTIDE SEQUENCE [LARGE SCALE GENOMIC DNA]</scope>
    <source>
        <strain evidence="7">CGMCC 1.16305</strain>
    </source>
</reference>
<comment type="catalytic activity">
    <reaction evidence="1 5">
        <text>3-dehydroquinate = 3-dehydroshikimate + H2O</text>
        <dbReference type="Rhea" id="RHEA:21096"/>
        <dbReference type="ChEBI" id="CHEBI:15377"/>
        <dbReference type="ChEBI" id="CHEBI:16630"/>
        <dbReference type="ChEBI" id="CHEBI:32364"/>
        <dbReference type="EC" id="4.2.1.10"/>
    </reaction>
</comment>
<comment type="pathway">
    <text evidence="5">Metabolic intermediate biosynthesis; chorismate biosynthesis; chorismate from D-erythrose 4-phosphate and phosphoenolpyruvate: step 3/7.</text>
</comment>
<dbReference type="Pfam" id="PF01487">
    <property type="entry name" value="DHquinase_I"/>
    <property type="match status" value="1"/>
</dbReference>
<feature type="binding site" evidence="5">
    <location>
        <position position="87"/>
    </location>
    <ligand>
        <name>3-dehydroquinate</name>
        <dbReference type="ChEBI" id="CHEBI:32364"/>
    </ligand>
</feature>
<dbReference type="NCBIfam" id="TIGR01093">
    <property type="entry name" value="aroD"/>
    <property type="match status" value="1"/>
</dbReference>
<gene>
    <name evidence="5 6" type="primary">aroD</name>
    <name evidence="6" type="ORF">ACFQRG_09800</name>
</gene>
<evidence type="ECO:0000313" key="7">
    <source>
        <dbReference type="Proteomes" id="UP001596505"/>
    </source>
</evidence>
<dbReference type="SUPFAM" id="SSF51569">
    <property type="entry name" value="Aldolase"/>
    <property type="match status" value="1"/>
</dbReference>
<evidence type="ECO:0000256" key="3">
    <source>
        <dbReference type="ARBA" id="ARBA00023239"/>
    </source>
</evidence>
<feature type="binding site" evidence="5">
    <location>
        <position position="237"/>
    </location>
    <ligand>
        <name>3-dehydroquinate</name>
        <dbReference type="ChEBI" id="CHEBI:32364"/>
    </ligand>
</feature>
<sequence length="259" mass="28746">MLVEKKIVEVRGRQLGADKQPLICAPLTGNHQEGILSELDKVMAKKPDLIEWRVDHFYQIENVQAVINSAKKIRETAGDVPIIFTNRSQREGGQPISLSEKDIVELYTEICKTQTVDIIDFELSNQTEHLHYLRKVSYDTGIKMIMSYHNFDFTPSGDVLNKKFSEAEAYDADIVKAAVMPKTLEDVLKLLNVTLQADKKLSIPLITMSMGGYGSLTRMFGGVFGSAVTFAVGENSSAPGQIPIEDLKTVLNIVKKSIG</sequence>
<feature type="binding site" evidence="5">
    <location>
        <position position="241"/>
    </location>
    <ligand>
        <name>3-dehydroquinate</name>
        <dbReference type="ChEBI" id="CHEBI:32364"/>
    </ligand>
</feature>
<feature type="binding site" evidence="5">
    <location>
        <begin position="51"/>
        <end position="53"/>
    </location>
    <ligand>
        <name>3-dehydroquinate</name>
        <dbReference type="ChEBI" id="CHEBI:32364"/>
    </ligand>
</feature>
<evidence type="ECO:0000313" key="6">
    <source>
        <dbReference type="EMBL" id="MFC7393257.1"/>
    </source>
</evidence>